<proteinExistence type="predicted"/>
<dbReference type="EMBL" id="GBRH01265156">
    <property type="protein sequence ID" value="JAD32739.1"/>
    <property type="molecule type" value="Transcribed_RNA"/>
</dbReference>
<protein>
    <submittedName>
        <fullName evidence="1">Uncharacterized protein</fullName>
    </submittedName>
</protein>
<sequence length="18" mass="2090">MRHSHDDKIKDSSGFSRS</sequence>
<evidence type="ECO:0000313" key="1">
    <source>
        <dbReference type="EMBL" id="JAD32739.1"/>
    </source>
</evidence>
<name>A0A0A8Z002_ARUDO</name>
<dbReference type="AlphaFoldDB" id="A0A0A8Z002"/>
<organism evidence="1">
    <name type="scientific">Arundo donax</name>
    <name type="common">Giant reed</name>
    <name type="synonym">Donax arundinaceus</name>
    <dbReference type="NCBI Taxonomy" id="35708"/>
    <lineage>
        <taxon>Eukaryota</taxon>
        <taxon>Viridiplantae</taxon>
        <taxon>Streptophyta</taxon>
        <taxon>Embryophyta</taxon>
        <taxon>Tracheophyta</taxon>
        <taxon>Spermatophyta</taxon>
        <taxon>Magnoliopsida</taxon>
        <taxon>Liliopsida</taxon>
        <taxon>Poales</taxon>
        <taxon>Poaceae</taxon>
        <taxon>PACMAD clade</taxon>
        <taxon>Arundinoideae</taxon>
        <taxon>Arundineae</taxon>
        <taxon>Arundo</taxon>
    </lineage>
</organism>
<reference evidence="1" key="2">
    <citation type="journal article" date="2015" name="Data Brief">
        <title>Shoot transcriptome of the giant reed, Arundo donax.</title>
        <authorList>
            <person name="Barrero R.A."/>
            <person name="Guerrero F.D."/>
            <person name="Moolhuijzen P."/>
            <person name="Goolsby J.A."/>
            <person name="Tidwell J."/>
            <person name="Bellgard S.E."/>
            <person name="Bellgard M.I."/>
        </authorList>
    </citation>
    <scope>NUCLEOTIDE SEQUENCE</scope>
    <source>
        <tissue evidence="1">Shoot tissue taken approximately 20 cm above the soil surface</tissue>
    </source>
</reference>
<reference evidence="1" key="1">
    <citation type="submission" date="2014-09" db="EMBL/GenBank/DDBJ databases">
        <authorList>
            <person name="Magalhaes I.L.F."/>
            <person name="Oliveira U."/>
            <person name="Santos F.R."/>
            <person name="Vidigal T.H.D.A."/>
            <person name="Brescovit A.D."/>
            <person name="Santos A.J."/>
        </authorList>
    </citation>
    <scope>NUCLEOTIDE SEQUENCE</scope>
    <source>
        <tissue evidence="1">Shoot tissue taken approximately 20 cm above the soil surface</tissue>
    </source>
</reference>
<accession>A0A0A8Z002</accession>